<keyword evidence="1 3" id="KW-0378">Hydrolase</keyword>
<dbReference type="Proteomes" id="UP000546464">
    <property type="component" value="Unassembled WGS sequence"/>
</dbReference>
<dbReference type="InterPro" id="IPR036380">
    <property type="entry name" value="Isochorismatase-like_sf"/>
</dbReference>
<accession>A0A842HB82</accession>
<dbReference type="RefSeq" id="WP_185674405.1">
    <property type="nucleotide sequence ID" value="NZ_JACHVB010000013.1"/>
</dbReference>
<protein>
    <submittedName>
        <fullName evidence="3">Cysteine hydrolase</fullName>
    </submittedName>
</protein>
<gene>
    <name evidence="3" type="ORF">H5P28_03915</name>
</gene>
<dbReference type="CDD" id="cd00431">
    <property type="entry name" value="cysteine_hydrolases"/>
    <property type="match status" value="1"/>
</dbReference>
<keyword evidence="4" id="KW-1185">Reference proteome</keyword>
<dbReference type="GO" id="GO:0016787">
    <property type="term" value="F:hydrolase activity"/>
    <property type="evidence" value="ECO:0007669"/>
    <property type="project" value="UniProtKB-KW"/>
</dbReference>
<name>A0A842HB82_9BACT</name>
<dbReference type="SUPFAM" id="SSF52499">
    <property type="entry name" value="Isochorismatase-like hydrolases"/>
    <property type="match status" value="1"/>
</dbReference>
<dbReference type="InterPro" id="IPR050272">
    <property type="entry name" value="Isochorismatase-like_hydrls"/>
</dbReference>
<evidence type="ECO:0000313" key="4">
    <source>
        <dbReference type="Proteomes" id="UP000546464"/>
    </source>
</evidence>
<dbReference type="Pfam" id="PF00857">
    <property type="entry name" value="Isochorismatase"/>
    <property type="match status" value="1"/>
</dbReference>
<organism evidence="3 4">
    <name type="scientific">Ruficoccus amylovorans</name>
    <dbReference type="NCBI Taxonomy" id="1804625"/>
    <lineage>
        <taxon>Bacteria</taxon>
        <taxon>Pseudomonadati</taxon>
        <taxon>Verrucomicrobiota</taxon>
        <taxon>Opitutia</taxon>
        <taxon>Puniceicoccales</taxon>
        <taxon>Cerasicoccaceae</taxon>
        <taxon>Ruficoccus</taxon>
    </lineage>
</organism>
<evidence type="ECO:0000259" key="2">
    <source>
        <dbReference type="Pfam" id="PF00857"/>
    </source>
</evidence>
<evidence type="ECO:0000256" key="1">
    <source>
        <dbReference type="ARBA" id="ARBA00022801"/>
    </source>
</evidence>
<dbReference type="EMBL" id="JACHVB010000013">
    <property type="protein sequence ID" value="MBC2593399.1"/>
    <property type="molecule type" value="Genomic_DNA"/>
</dbReference>
<dbReference type="InterPro" id="IPR000868">
    <property type="entry name" value="Isochorismatase-like_dom"/>
</dbReference>
<comment type="caution">
    <text evidence="3">The sequence shown here is derived from an EMBL/GenBank/DDBJ whole genome shotgun (WGS) entry which is preliminary data.</text>
</comment>
<evidence type="ECO:0000313" key="3">
    <source>
        <dbReference type="EMBL" id="MBC2593399.1"/>
    </source>
</evidence>
<reference evidence="3 4" key="1">
    <citation type="submission" date="2020-07" db="EMBL/GenBank/DDBJ databases">
        <authorList>
            <person name="Feng X."/>
        </authorList>
    </citation>
    <scope>NUCLEOTIDE SEQUENCE [LARGE SCALE GENOMIC DNA]</scope>
    <source>
        <strain evidence="3 4">JCM31066</strain>
    </source>
</reference>
<dbReference type="Gene3D" id="3.40.50.850">
    <property type="entry name" value="Isochorismatase-like"/>
    <property type="match status" value="1"/>
</dbReference>
<proteinExistence type="predicted"/>
<sequence length="212" mass="22920">MSVFTEPRFLSSALVVIDMQNDFVVPGAAACVAGTAEVVPAITRLLEVYRRRGLPIVHVVRLYKPDGSNADLCRRVSIAAGGGIVEPDTDGAEIVAALKPSPGVRLDASSLLAEVAQVIGEHEFILYKPRWGAFYRTTLEVFLREHGVDTLVFAGCNFPNCPRTSIYEASERDFRVVLARDAVSGLYPKGEEELAAIGVKLMDTDELASVLA</sequence>
<dbReference type="AlphaFoldDB" id="A0A842HB82"/>
<feature type="domain" description="Isochorismatase-like" evidence="2">
    <location>
        <begin position="12"/>
        <end position="192"/>
    </location>
</feature>
<dbReference type="PANTHER" id="PTHR43540">
    <property type="entry name" value="PEROXYUREIDOACRYLATE/UREIDOACRYLATE AMIDOHYDROLASE-RELATED"/>
    <property type="match status" value="1"/>
</dbReference>